<reference evidence="4 5" key="1">
    <citation type="submission" date="2019-08" db="EMBL/GenBank/DDBJ databases">
        <title>Bacillus genomes from the desert of Cuatro Cienegas, Coahuila.</title>
        <authorList>
            <person name="Olmedo-Alvarez G."/>
        </authorList>
    </citation>
    <scope>NUCLEOTIDE SEQUENCE [LARGE SCALE GENOMIC DNA]</scope>
    <source>
        <strain evidence="4 5">CH446_14T</strain>
    </source>
</reference>
<dbReference type="InterPro" id="IPR009739">
    <property type="entry name" value="LprI-like_N"/>
</dbReference>
<protein>
    <submittedName>
        <fullName evidence="4">DUF1311 domain-containing protein</fullName>
    </submittedName>
</protein>
<dbReference type="Pfam" id="PF07007">
    <property type="entry name" value="LprI"/>
    <property type="match status" value="1"/>
</dbReference>
<dbReference type="EMBL" id="VTER01000006">
    <property type="protein sequence ID" value="TYS47657.1"/>
    <property type="molecule type" value="Genomic_DNA"/>
</dbReference>
<dbReference type="AlphaFoldDB" id="A0A5D4R8J4"/>
<dbReference type="PANTHER" id="PTHR39176">
    <property type="entry name" value="PERIPLASMIC PROTEIN-RELATED"/>
    <property type="match status" value="1"/>
</dbReference>
<accession>A0A5D4R8J4</accession>
<gene>
    <name evidence="4" type="ORF">FZD51_11985</name>
</gene>
<evidence type="ECO:0000313" key="4">
    <source>
        <dbReference type="EMBL" id="TYS47657.1"/>
    </source>
</evidence>
<feature type="domain" description="Lysozyme inhibitor LprI-like N-terminal" evidence="3">
    <location>
        <begin position="107"/>
        <end position="196"/>
    </location>
</feature>
<sequence length="202" mass="22676">MKNKGKHYIGIFAVLLVLLLAACESSSGVSNDESEKQQINDSSQDAEHESSGADSAEDDSNTGSTNTDGTASGKEEDPPANEAEDSVKEEYLQKLNISKKEADALEAADSSTYALKKVENDRWEIWDDRLNEIYGVLQERLPAEEMESLREEQRDWLKERDARALEASLKYEGGTQEHLEYVAVLANLTEERCYELVENYMN</sequence>
<dbReference type="Gene3D" id="1.20.1270.180">
    <property type="match status" value="1"/>
</dbReference>
<feature type="region of interest" description="Disordered" evidence="1">
    <location>
        <begin position="27"/>
        <end position="87"/>
    </location>
</feature>
<feature type="compositionally biased region" description="Polar residues" evidence="1">
    <location>
        <begin position="61"/>
        <end position="70"/>
    </location>
</feature>
<feature type="signal peptide" evidence="2">
    <location>
        <begin position="1"/>
        <end position="27"/>
    </location>
</feature>
<dbReference type="PROSITE" id="PS51257">
    <property type="entry name" value="PROKAR_LIPOPROTEIN"/>
    <property type="match status" value="1"/>
</dbReference>
<name>A0A5D4R8J4_9BACI</name>
<dbReference type="RefSeq" id="WP_148974989.1">
    <property type="nucleotide sequence ID" value="NZ_VTER01000006.1"/>
</dbReference>
<evidence type="ECO:0000313" key="5">
    <source>
        <dbReference type="Proteomes" id="UP000322139"/>
    </source>
</evidence>
<evidence type="ECO:0000256" key="2">
    <source>
        <dbReference type="SAM" id="SignalP"/>
    </source>
</evidence>
<organism evidence="4 5">
    <name type="scientific">Bacillus infantis</name>
    <dbReference type="NCBI Taxonomy" id="324767"/>
    <lineage>
        <taxon>Bacteria</taxon>
        <taxon>Bacillati</taxon>
        <taxon>Bacillota</taxon>
        <taxon>Bacilli</taxon>
        <taxon>Bacillales</taxon>
        <taxon>Bacillaceae</taxon>
        <taxon>Bacillus</taxon>
    </lineage>
</organism>
<comment type="caution">
    <text evidence="4">The sequence shown here is derived from an EMBL/GenBank/DDBJ whole genome shotgun (WGS) entry which is preliminary data.</text>
</comment>
<evidence type="ECO:0000256" key="1">
    <source>
        <dbReference type="SAM" id="MobiDB-lite"/>
    </source>
</evidence>
<keyword evidence="2" id="KW-0732">Signal</keyword>
<dbReference type="PANTHER" id="PTHR39176:SF1">
    <property type="entry name" value="PERIPLASMIC PROTEIN"/>
    <property type="match status" value="1"/>
</dbReference>
<dbReference type="Proteomes" id="UP000322139">
    <property type="component" value="Unassembled WGS sequence"/>
</dbReference>
<proteinExistence type="predicted"/>
<feature type="chain" id="PRO_5039428829" evidence="2">
    <location>
        <begin position="28"/>
        <end position="202"/>
    </location>
</feature>
<evidence type="ECO:0000259" key="3">
    <source>
        <dbReference type="Pfam" id="PF07007"/>
    </source>
</evidence>